<evidence type="ECO:0008006" key="2">
    <source>
        <dbReference type="Google" id="ProtNLM"/>
    </source>
</evidence>
<comment type="caution">
    <text evidence="1">The sequence shown here is derived from an EMBL/GenBank/DDBJ whole genome shotgun (WGS) entry which is preliminary data.</text>
</comment>
<dbReference type="Gene3D" id="2.60.120.200">
    <property type="match status" value="1"/>
</dbReference>
<proteinExistence type="predicted"/>
<dbReference type="Gene3D" id="3.40.720.10">
    <property type="entry name" value="Alkaline Phosphatase, subunit A"/>
    <property type="match status" value="1"/>
</dbReference>
<dbReference type="SUPFAM" id="SSF49899">
    <property type="entry name" value="Concanavalin A-like lectins/glucanases"/>
    <property type="match status" value="1"/>
</dbReference>
<dbReference type="SUPFAM" id="SSF53649">
    <property type="entry name" value="Alkaline phosphatase-like"/>
    <property type="match status" value="1"/>
</dbReference>
<dbReference type="AlphaFoldDB" id="A0A5J4S234"/>
<sequence length="594" mass="65974">MKNIVKRLKNIIYLGMLSTCFFSNQSCTNYETPPPIRADIPESGPSTSIRKKVLWINIDGAAGQVVKDVSPAQITAMLAHSKYSWAGLSDSRTLSDGHRQSEDPVNWSTLLTGVAPGIHTISDGSYMPNITLDPTKPEQTVAYYPNIMDYIADANPAYKTLCITPWTDLNTNMLSNAALTLTTKNDEETKEATLRSLQEDDYTFTLLSFSGMFHAATAPGAAGGFSIKNPEYVAALNQIDSYIGEFLQAIQERKNFYYEDWLVVITSNHGGTAEGEYEGKSEEERNTFALFYFPHYGTSEMKEEMMYGVAMSSTVGGVVNDPDRIYSLGAGKSLTMEIIMQMKPNSSNSYTYANWKMIIGKYKGNSGATEGSWGIYRQSNRFDIYIRGSSGTTQPQVSNIFGDPYWHTYSAGMQSIGNRIAYKIFYDGENKNSNTASVTAADVTTDADVLRIGNSNSDPTFYVAEVRLWDALLDDEVMTDNAGKLDISLDDPHLIGYWKFVPEALSEDGKTISNQIEGKPDLELSSTTAGATFTVDKFPNTLPYYLSKPENVVMEHTLIAPQILYWLGVKIDSKLTGRVFLSGYSEAEEWREYE</sequence>
<evidence type="ECO:0000313" key="1">
    <source>
        <dbReference type="EMBL" id="KAA6339565.1"/>
    </source>
</evidence>
<organism evidence="1">
    <name type="scientific">termite gut metagenome</name>
    <dbReference type="NCBI Taxonomy" id="433724"/>
    <lineage>
        <taxon>unclassified sequences</taxon>
        <taxon>metagenomes</taxon>
        <taxon>organismal metagenomes</taxon>
    </lineage>
</organism>
<reference evidence="1" key="1">
    <citation type="submission" date="2019-03" db="EMBL/GenBank/DDBJ databases">
        <title>Single cell metagenomics reveals metabolic interactions within the superorganism composed of flagellate Streblomastix strix and complex community of Bacteroidetes bacteria on its surface.</title>
        <authorList>
            <person name="Treitli S.C."/>
            <person name="Kolisko M."/>
            <person name="Husnik F."/>
            <person name="Keeling P."/>
            <person name="Hampl V."/>
        </authorList>
    </citation>
    <scope>NUCLEOTIDE SEQUENCE</scope>
    <source>
        <strain evidence="1">STM</strain>
    </source>
</reference>
<name>A0A5J4S234_9ZZZZ</name>
<accession>A0A5J4S234</accession>
<dbReference type="InterPro" id="IPR017850">
    <property type="entry name" value="Alkaline_phosphatase_core_sf"/>
</dbReference>
<protein>
    <recommendedName>
        <fullName evidence="2">DUF4983 domain-containing protein</fullName>
    </recommendedName>
</protein>
<dbReference type="EMBL" id="SNRY01000526">
    <property type="protein sequence ID" value="KAA6339565.1"/>
    <property type="molecule type" value="Genomic_DNA"/>
</dbReference>
<gene>
    <name evidence="1" type="ORF">EZS27_012506</name>
</gene>
<dbReference type="InterPro" id="IPR013320">
    <property type="entry name" value="ConA-like_dom_sf"/>
</dbReference>